<gene>
    <name evidence="5" type="ORF">ACFOEJ_12070</name>
</gene>
<evidence type="ECO:0000259" key="4">
    <source>
        <dbReference type="Pfam" id="PF14689"/>
    </source>
</evidence>
<feature type="domain" description="SpoOB alpha-helical" evidence="4">
    <location>
        <begin position="6"/>
        <end position="53"/>
    </location>
</feature>
<evidence type="ECO:0000313" key="5">
    <source>
        <dbReference type="EMBL" id="MFC3211815.1"/>
    </source>
</evidence>
<dbReference type="InterPro" id="IPR016120">
    <property type="entry name" value="Sig_transdc_His_kin_SpoOB"/>
</dbReference>
<dbReference type="EMBL" id="JBHRUJ010000016">
    <property type="protein sequence ID" value="MFC3211815.1"/>
    <property type="molecule type" value="Genomic_DNA"/>
</dbReference>
<dbReference type="Pfam" id="PF14689">
    <property type="entry name" value="SPOB_a"/>
    <property type="match status" value="1"/>
</dbReference>
<dbReference type="Proteomes" id="UP001595625">
    <property type="component" value="Unassembled WGS sequence"/>
</dbReference>
<dbReference type="Gene3D" id="1.10.287.130">
    <property type="match status" value="1"/>
</dbReference>
<keyword evidence="6" id="KW-1185">Reference proteome</keyword>
<sequence length="172" mass="19249">MDNSITVAQALRHARHDFLNELQLIQMKLDLGRGQDVKSIIRSRAEAAVQLNRLTALKMPATENWLLTAEWRFPEFRFHLECLAEAGMATKDAAFADWLEQFFTSLKKQADPASDTSCRTTLKEHQSAFEIGLELDGNLPDALELPEVPGLLIKKDIAADNTKIIVSAKMEG</sequence>
<dbReference type="InterPro" id="IPR037100">
    <property type="entry name" value="Spo0B_C_sf"/>
</dbReference>
<proteinExistence type="predicted"/>
<evidence type="ECO:0000256" key="1">
    <source>
        <dbReference type="ARBA" id="ARBA00022553"/>
    </source>
</evidence>
<name>A0ABV7KQT7_PLAOK</name>
<dbReference type="InterPro" id="IPR039506">
    <property type="entry name" value="SPOB_a"/>
</dbReference>
<comment type="caution">
    <text evidence="5">The sequence shown here is derived from an EMBL/GenBank/DDBJ whole genome shotgun (WGS) entry which is preliminary data.</text>
</comment>
<evidence type="ECO:0000313" key="6">
    <source>
        <dbReference type="Proteomes" id="UP001595625"/>
    </source>
</evidence>
<reference evidence="6" key="1">
    <citation type="journal article" date="2019" name="Int. J. Syst. Evol. Microbiol.">
        <title>The Global Catalogue of Microorganisms (GCM) 10K type strain sequencing project: providing services to taxonomists for standard genome sequencing and annotation.</title>
        <authorList>
            <consortium name="The Broad Institute Genomics Platform"/>
            <consortium name="The Broad Institute Genome Sequencing Center for Infectious Disease"/>
            <person name="Wu L."/>
            <person name="Ma J."/>
        </authorList>
    </citation>
    <scope>NUCLEOTIDE SEQUENCE [LARGE SCALE GENOMIC DNA]</scope>
    <source>
        <strain evidence="6">CCM 320</strain>
    </source>
</reference>
<keyword evidence="2" id="KW-0808">Transferase</keyword>
<evidence type="ECO:0000256" key="3">
    <source>
        <dbReference type="ARBA" id="ARBA00022777"/>
    </source>
</evidence>
<dbReference type="RefSeq" id="WP_117312135.1">
    <property type="nucleotide sequence ID" value="NZ_JBHRUJ010000016.1"/>
</dbReference>
<dbReference type="SUPFAM" id="SSF55890">
    <property type="entry name" value="Sporulation response regulatory protein Spo0B"/>
    <property type="match status" value="1"/>
</dbReference>
<organism evidence="5 6">
    <name type="scientific">Planomicrobium okeanokoites</name>
    <name type="common">Planococcus okeanokoites</name>
    <name type="synonym">Flavobacterium okeanokoites</name>
    <dbReference type="NCBI Taxonomy" id="244"/>
    <lineage>
        <taxon>Bacteria</taxon>
        <taxon>Bacillati</taxon>
        <taxon>Bacillota</taxon>
        <taxon>Bacilli</taxon>
        <taxon>Bacillales</taxon>
        <taxon>Caryophanaceae</taxon>
        <taxon>Planomicrobium</taxon>
    </lineage>
</organism>
<evidence type="ECO:0000256" key="2">
    <source>
        <dbReference type="ARBA" id="ARBA00022679"/>
    </source>
</evidence>
<protein>
    <submittedName>
        <fullName evidence="5">Spo0B domain-containing protein</fullName>
    </submittedName>
</protein>
<keyword evidence="1" id="KW-0597">Phosphoprotein</keyword>
<keyword evidence="3" id="KW-0418">Kinase</keyword>
<dbReference type="Gene3D" id="3.30.565.30">
    <property type="entry name" value="Sporulation initiation phosphotransferase B (SpoOB), C-terminal domain"/>
    <property type="match status" value="1"/>
</dbReference>
<accession>A0ABV7KQT7</accession>